<dbReference type="PANTHER" id="PTHR16943:SF8">
    <property type="entry name" value="2-METHYLCITRATE DEHYDRATASE"/>
    <property type="match status" value="1"/>
</dbReference>
<dbReference type="InterPro" id="IPR045336">
    <property type="entry name" value="MmgE_PrpD_N"/>
</dbReference>
<name>A0A1S1RCH5_9ACTN</name>
<dbReference type="Gene3D" id="3.30.1330.120">
    <property type="entry name" value="2-methylcitrate dehydratase PrpD"/>
    <property type="match status" value="1"/>
</dbReference>
<dbReference type="InterPro" id="IPR005656">
    <property type="entry name" value="MmgE_PrpD"/>
</dbReference>
<evidence type="ECO:0000313" key="6">
    <source>
        <dbReference type="Proteomes" id="UP000179627"/>
    </source>
</evidence>
<evidence type="ECO:0000256" key="2">
    <source>
        <dbReference type="SAM" id="MobiDB-lite"/>
    </source>
</evidence>
<comment type="caution">
    <text evidence="5">The sequence shown here is derived from an EMBL/GenBank/DDBJ whole genome shotgun (WGS) entry which is preliminary data.</text>
</comment>
<dbReference type="GO" id="GO:0016829">
    <property type="term" value="F:lyase activity"/>
    <property type="evidence" value="ECO:0007669"/>
    <property type="project" value="InterPro"/>
</dbReference>
<dbReference type="Proteomes" id="UP000179627">
    <property type="component" value="Unassembled WGS sequence"/>
</dbReference>
<dbReference type="InterPro" id="IPR042188">
    <property type="entry name" value="MmgE/PrpD_sf_2"/>
</dbReference>
<evidence type="ECO:0000259" key="4">
    <source>
        <dbReference type="Pfam" id="PF19305"/>
    </source>
</evidence>
<feature type="domain" description="MmgE/PrpD C-terminal" evidence="4">
    <location>
        <begin position="299"/>
        <end position="447"/>
    </location>
</feature>
<dbReference type="Pfam" id="PF03972">
    <property type="entry name" value="MmgE_PrpD_N"/>
    <property type="match status" value="1"/>
</dbReference>
<dbReference type="InterPro" id="IPR045337">
    <property type="entry name" value="MmgE_PrpD_C"/>
</dbReference>
<dbReference type="SUPFAM" id="SSF103378">
    <property type="entry name" value="2-methylcitrate dehydratase PrpD"/>
    <property type="match status" value="1"/>
</dbReference>
<evidence type="ECO:0000256" key="1">
    <source>
        <dbReference type="ARBA" id="ARBA00006174"/>
    </source>
</evidence>
<accession>A0A1S1RCH5</accession>
<dbReference type="Gene3D" id="1.10.4100.10">
    <property type="entry name" value="2-methylcitrate dehydratase PrpD"/>
    <property type="match status" value="1"/>
</dbReference>
<dbReference type="EMBL" id="MBLM01000036">
    <property type="protein sequence ID" value="OHV43165.1"/>
    <property type="molecule type" value="Genomic_DNA"/>
</dbReference>
<feature type="domain" description="MmgE/PrpD N-terminal" evidence="3">
    <location>
        <begin position="35"/>
        <end position="269"/>
    </location>
</feature>
<reference evidence="6" key="1">
    <citation type="submission" date="2016-07" db="EMBL/GenBank/DDBJ databases">
        <title>Sequence Frankia sp. strain CcI1.17.</title>
        <authorList>
            <person name="Ghodhbane-Gtari F."/>
            <person name="Swanson E."/>
            <person name="Gueddou A."/>
            <person name="Morris K."/>
            <person name="Hezbri K."/>
            <person name="Ktari A."/>
            <person name="Nouioui I."/>
            <person name="Abebe-Akele F."/>
            <person name="Simpson S."/>
            <person name="Thomas K."/>
            <person name="Gtari M."/>
            <person name="Tisa L.S."/>
            <person name="Hurst S."/>
        </authorList>
    </citation>
    <scope>NUCLEOTIDE SEQUENCE [LARGE SCALE GENOMIC DNA]</scope>
    <source>
        <strain evidence="6">Cc1.17</strain>
    </source>
</reference>
<dbReference type="OrthoDB" id="9797528at2"/>
<dbReference type="InterPro" id="IPR042183">
    <property type="entry name" value="MmgE/PrpD_sf_1"/>
</dbReference>
<proteinExistence type="inferred from homology"/>
<protein>
    <submittedName>
        <fullName evidence="5">2-methylcitrate dehydratase</fullName>
    </submittedName>
</protein>
<dbReference type="InterPro" id="IPR036148">
    <property type="entry name" value="MmgE/PrpD_sf"/>
</dbReference>
<dbReference type="RefSeq" id="WP_071082740.1">
    <property type="nucleotide sequence ID" value="NZ_MBLM01000036.1"/>
</dbReference>
<dbReference type="Pfam" id="PF19305">
    <property type="entry name" value="MmgE_PrpD_C"/>
    <property type="match status" value="1"/>
</dbReference>
<gene>
    <name evidence="5" type="ORF">CC117_11150</name>
</gene>
<sequence length="479" mass="50726">MLTDRTRVTASAGATDRFETNETRGTGPVNITGIIAEYAASTSVDALPADVRERGRLIIMDELACAAFGQTRTPGKLATGYAVPMGGAGTCRVLGTEHRTTAPYAALANGTAGHADEVDGAHVVGGHPGATIVHAVAAIAEHRRATGDALLNAVVLGYEIGNRLIRACGGVFGVKSRLHLHADFLHTIGATVAACRVLDLGPKAYADAMALATFQANGLVALFQERRHISKSFCNGQYAFAGVSAALMANAGLEGCEDVLGAENGLLAAWGLDDAASSLIDGLGHDHAVMGANFKFINAGYPIHAAVEAAMTVLHDHRIQPAEIDAVEVGMPTHALRVVDNRAMHNICLQDMLGAAIVQGGHRLRESPFPLLLSDPAFQAMRGRIDLRPDPELDAEQPNGRGARVTFVMRDGSRLSERVNQPKGHSTGDPIGWDDLRDKWADALPTVDIDRLVRISQAVDELDDVEELLQIFDPPRHAA</sequence>
<comment type="similarity">
    <text evidence="1">Belongs to the PrpD family.</text>
</comment>
<evidence type="ECO:0000313" key="5">
    <source>
        <dbReference type="EMBL" id="OHV43165.1"/>
    </source>
</evidence>
<feature type="region of interest" description="Disordered" evidence="2">
    <location>
        <begin position="1"/>
        <end position="26"/>
    </location>
</feature>
<dbReference type="PANTHER" id="PTHR16943">
    <property type="entry name" value="2-METHYLCITRATE DEHYDRATASE-RELATED"/>
    <property type="match status" value="1"/>
</dbReference>
<keyword evidence="6" id="KW-1185">Reference proteome</keyword>
<evidence type="ECO:0000259" key="3">
    <source>
        <dbReference type="Pfam" id="PF03972"/>
    </source>
</evidence>
<organism evidence="5 6">
    <name type="scientific">Parafrankia colletiae</name>
    <dbReference type="NCBI Taxonomy" id="573497"/>
    <lineage>
        <taxon>Bacteria</taxon>
        <taxon>Bacillati</taxon>
        <taxon>Actinomycetota</taxon>
        <taxon>Actinomycetes</taxon>
        <taxon>Frankiales</taxon>
        <taxon>Frankiaceae</taxon>
        <taxon>Parafrankia</taxon>
    </lineage>
</organism>
<dbReference type="AlphaFoldDB" id="A0A1S1RCH5"/>